<proteinExistence type="predicted"/>
<keyword evidence="3" id="KW-1185">Reference proteome</keyword>
<name>A0A9D4EH28_DREPO</name>
<feature type="compositionally biased region" description="Basic and acidic residues" evidence="1">
    <location>
        <begin position="44"/>
        <end position="64"/>
    </location>
</feature>
<organism evidence="2 3">
    <name type="scientific">Dreissena polymorpha</name>
    <name type="common">Zebra mussel</name>
    <name type="synonym">Mytilus polymorpha</name>
    <dbReference type="NCBI Taxonomy" id="45954"/>
    <lineage>
        <taxon>Eukaryota</taxon>
        <taxon>Metazoa</taxon>
        <taxon>Spiralia</taxon>
        <taxon>Lophotrochozoa</taxon>
        <taxon>Mollusca</taxon>
        <taxon>Bivalvia</taxon>
        <taxon>Autobranchia</taxon>
        <taxon>Heteroconchia</taxon>
        <taxon>Euheterodonta</taxon>
        <taxon>Imparidentia</taxon>
        <taxon>Neoheterodontei</taxon>
        <taxon>Myida</taxon>
        <taxon>Dreissenoidea</taxon>
        <taxon>Dreissenidae</taxon>
        <taxon>Dreissena</taxon>
    </lineage>
</organism>
<evidence type="ECO:0000256" key="1">
    <source>
        <dbReference type="SAM" id="MobiDB-lite"/>
    </source>
</evidence>
<accession>A0A9D4EH28</accession>
<protein>
    <submittedName>
        <fullName evidence="2">Uncharacterized protein</fullName>
    </submittedName>
</protein>
<dbReference type="EMBL" id="JAIWYP010000009">
    <property type="protein sequence ID" value="KAH3778005.1"/>
    <property type="molecule type" value="Genomic_DNA"/>
</dbReference>
<sequence>MYRHCRGSSTLHRYYETLQRELHSSQVCRDTAEGAPLFTGHGGCLDHTEQSAEDHADQSYRDQEVEPRHRCAECTER</sequence>
<reference evidence="2" key="2">
    <citation type="submission" date="2020-11" db="EMBL/GenBank/DDBJ databases">
        <authorList>
            <person name="McCartney M.A."/>
            <person name="Auch B."/>
            <person name="Kono T."/>
            <person name="Mallez S."/>
            <person name="Becker A."/>
            <person name="Gohl D.M."/>
            <person name="Silverstein K.A.T."/>
            <person name="Koren S."/>
            <person name="Bechman K.B."/>
            <person name="Herman A."/>
            <person name="Abrahante J.E."/>
            <person name="Garbe J."/>
        </authorList>
    </citation>
    <scope>NUCLEOTIDE SEQUENCE</scope>
    <source>
        <strain evidence="2">Duluth1</strain>
        <tissue evidence="2">Whole animal</tissue>
    </source>
</reference>
<reference evidence="2" key="1">
    <citation type="journal article" date="2019" name="bioRxiv">
        <title>The Genome of the Zebra Mussel, Dreissena polymorpha: A Resource for Invasive Species Research.</title>
        <authorList>
            <person name="McCartney M.A."/>
            <person name="Auch B."/>
            <person name="Kono T."/>
            <person name="Mallez S."/>
            <person name="Zhang Y."/>
            <person name="Obille A."/>
            <person name="Becker A."/>
            <person name="Abrahante J.E."/>
            <person name="Garbe J."/>
            <person name="Badalamenti J.P."/>
            <person name="Herman A."/>
            <person name="Mangelson H."/>
            <person name="Liachko I."/>
            <person name="Sullivan S."/>
            <person name="Sone E.D."/>
            <person name="Koren S."/>
            <person name="Silverstein K.A.T."/>
            <person name="Beckman K.B."/>
            <person name="Gohl D.M."/>
        </authorList>
    </citation>
    <scope>NUCLEOTIDE SEQUENCE</scope>
    <source>
        <strain evidence="2">Duluth1</strain>
        <tissue evidence="2">Whole animal</tissue>
    </source>
</reference>
<comment type="caution">
    <text evidence="2">The sequence shown here is derived from an EMBL/GenBank/DDBJ whole genome shotgun (WGS) entry which is preliminary data.</text>
</comment>
<dbReference type="AlphaFoldDB" id="A0A9D4EH28"/>
<dbReference type="Proteomes" id="UP000828390">
    <property type="component" value="Unassembled WGS sequence"/>
</dbReference>
<evidence type="ECO:0000313" key="3">
    <source>
        <dbReference type="Proteomes" id="UP000828390"/>
    </source>
</evidence>
<gene>
    <name evidence="2" type="ORF">DPMN_179458</name>
</gene>
<evidence type="ECO:0000313" key="2">
    <source>
        <dbReference type="EMBL" id="KAH3778005.1"/>
    </source>
</evidence>
<feature type="region of interest" description="Disordered" evidence="1">
    <location>
        <begin position="40"/>
        <end position="64"/>
    </location>
</feature>